<accession>A0A183U358</accession>
<proteinExistence type="predicted"/>
<sequence>MLSLKREISKFSHPITSKFQRVSAVAVNTTAKERIVKRFLHPLPVDFEHSHTGAEHGVLVTDKTDTIRDDSDSSIPTAVTKSDAEERQLIHKATAEIPAGSPDGIALPTRKEAPMIEATRLSALTSATEEAVNHDNARYSDDVLLSANDTSEARTKGSLPLRINKRNNRTFTELRVDSDSIQKNDFAWWESRKRHEHLLGEVLPPM</sequence>
<protein>
    <submittedName>
        <fullName evidence="1 3">Uncharacterized protein</fullName>
    </submittedName>
</protein>
<gene>
    <name evidence="1" type="ORF">TCNE_LOCUS2928</name>
</gene>
<organism evidence="2 3">
    <name type="scientific">Toxocara canis</name>
    <name type="common">Canine roundworm</name>
    <dbReference type="NCBI Taxonomy" id="6265"/>
    <lineage>
        <taxon>Eukaryota</taxon>
        <taxon>Metazoa</taxon>
        <taxon>Ecdysozoa</taxon>
        <taxon>Nematoda</taxon>
        <taxon>Chromadorea</taxon>
        <taxon>Rhabditida</taxon>
        <taxon>Spirurina</taxon>
        <taxon>Ascaridomorpha</taxon>
        <taxon>Ascaridoidea</taxon>
        <taxon>Toxocaridae</taxon>
        <taxon>Toxocara</taxon>
    </lineage>
</organism>
<dbReference type="Proteomes" id="UP000050794">
    <property type="component" value="Unassembled WGS sequence"/>
</dbReference>
<dbReference type="WBParaSite" id="TCNE_0000292801-mRNA-1">
    <property type="protein sequence ID" value="TCNE_0000292801-mRNA-1"/>
    <property type="gene ID" value="TCNE_0000292801"/>
</dbReference>
<name>A0A183U358_TOXCA</name>
<evidence type="ECO:0000313" key="1">
    <source>
        <dbReference type="EMBL" id="VDM28645.1"/>
    </source>
</evidence>
<reference evidence="3" key="1">
    <citation type="submission" date="2016-06" db="UniProtKB">
        <authorList>
            <consortium name="WormBaseParasite"/>
        </authorList>
    </citation>
    <scope>IDENTIFICATION</scope>
</reference>
<dbReference type="EMBL" id="UYWY01003307">
    <property type="protein sequence ID" value="VDM28645.1"/>
    <property type="molecule type" value="Genomic_DNA"/>
</dbReference>
<keyword evidence="2" id="KW-1185">Reference proteome</keyword>
<reference evidence="1 2" key="2">
    <citation type="submission" date="2018-11" db="EMBL/GenBank/DDBJ databases">
        <authorList>
            <consortium name="Pathogen Informatics"/>
        </authorList>
    </citation>
    <scope>NUCLEOTIDE SEQUENCE [LARGE SCALE GENOMIC DNA]</scope>
</reference>
<evidence type="ECO:0000313" key="2">
    <source>
        <dbReference type="Proteomes" id="UP000050794"/>
    </source>
</evidence>
<evidence type="ECO:0000313" key="3">
    <source>
        <dbReference type="WBParaSite" id="TCNE_0000292801-mRNA-1"/>
    </source>
</evidence>
<dbReference type="AlphaFoldDB" id="A0A183U358"/>